<name>A0A951QKL8_9CYAN</name>
<protein>
    <submittedName>
        <fullName evidence="2">Uncharacterized protein</fullName>
    </submittedName>
</protein>
<keyword evidence="1" id="KW-0472">Membrane</keyword>
<evidence type="ECO:0000313" key="3">
    <source>
        <dbReference type="Proteomes" id="UP000729701"/>
    </source>
</evidence>
<evidence type="ECO:0000313" key="2">
    <source>
        <dbReference type="EMBL" id="MBW4668094.1"/>
    </source>
</evidence>
<evidence type="ECO:0000256" key="1">
    <source>
        <dbReference type="SAM" id="Phobius"/>
    </source>
</evidence>
<dbReference type="AlphaFoldDB" id="A0A951QKL8"/>
<proteinExistence type="predicted"/>
<accession>A0A951QKL8</accession>
<feature type="transmembrane region" description="Helical" evidence="1">
    <location>
        <begin position="6"/>
        <end position="26"/>
    </location>
</feature>
<organism evidence="2 3">
    <name type="scientific">Cyanomargarita calcarea GSE-NOS-MK-12-04C</name>
    <dbReference type="NCBI Taxonomy" id="2839659"/>
    <lineage>
        <taxon>Bacteria</taxon>
        <taxon>Bacillati</taxon>
        <taxon>Cyanobacteriota</taxon>
        <taxon>Cyanophyceae</taxon>
        <taxon>Nostocales</taxon>
        <taxon>Cyanomargaritaceae</taxon>
        <taxon>Cyanomargarita</taxon>
    </lineage>
</organism>
<keyword evidence="1" id="KW-1133">Transmembrane helix</keyword>
<reference evidence="2" key="1">
    <citation type="submission" date="2021-05" db="EMBL/GenBank/DDBJ databases">
        <authorList>
            <person name="Pietrasiak N."/>
            <person name="Ward R."/>
            <person name="Stajich J.E."/>
            <person name="Kurbessoian T."/>
        </authorList>
    </citation>
    <scope>NUCLEOTIDE SEQUENCE</scope>
    <source>
        <strain evidence="2">GSE-NOS-MK-12-04C</strain>
    </source>
</reference>
<dbReference type="EMBL" id="JAHHGZ010000010">
    <property type="protein sequence ID" value="MBW4668094.1"/>
    <property type="molecule type" value="Genomic_DNA"/>
</dbReference>
<gene>
    <name evidence="2" type="ORF">KME60_11890</name>
</gene>
<sequence>MLAILFNAFCAWTILILLISSIWITLRKGASHIQRLHQIPCHNCDFFTNDYRLKCTINPIKACTEDAIACRDFEFKTSSCNACQKHPHKPFRFGKSLVIRPGR</sequence>
<keyword evidence="1" id="KW-0812">Transmembrane</keyword>
<reference evidence="2" key="2">
    <citation type="journal article" date="2022" name="Microbiol. Resour. Announc.">
        <title>Metagenome Sequencing to Explore Phylogenomics of Terrestrial Cyanobacteria.</title>
        <authorList>
            <person name="Ward R.D."/>
            <person name="Stajich J.E."/>
            <person name="Johansen J.R."/>
            <person name="Huntemann M."/>
            <person name="Clum A."/>
            <person name="Foster B."/>
            <person name="Foster B."/>
            <person name="Roux S."/>
            <person name="Palaniappan K."/>
            <person name="Varghese N."/>
            <person name="Mukherjee S."/>
            <person name="Reddy T.B.K."/>
            <person name="Daum C."/>
            <person name="Copeland A."/>
            <person name="Chen I.A."/>
            <person name="Ivanova N.N."/>
            <person name="Kyrpides N.C."/>
            <person name="Shapiro N."/>
            <person name="Eloe-Fadrosh E.A."/>
            <person name="Pietrasiak N."/>
        </authorList>
    </citation>
    <scope>NUCLEOTIDE SEQUENCE</scope>
    <source>
        <strain evidence="2">GSE-NOS-MK-12-04C</strain>
    </source>
</reference>
<dbReference type="Proteomes" id="UP000729701">
    <property type="component" value="Unassembled WGS sequence"/>
</dbReference>
<comment type="caution">
    <text evidence="2">The sequence shown here is derived from an EMBL/GenBank/DDBJ whole genome shotgun (WGS) entry which is preliminary data.</text>
</comment>